<evidence type="ECO:0000256" key="3">
    <source>
        <dbReference type="RuleBase" id="RU000524"/>
    </source>
</evidence>
<proteinExistence type="predicted"/>
<dbReference type="EMBL" id="JBHTCQ010000001">
    <property type="protein sequence ID" value="MFC7405159.1"/>
    <property type="molecule type" value="Genomic_DNA"/>
</dbReference>
<feature type="region of interest" description="Disordered" evidence="4">
    <location>
        <begin position="142"/>
        <end position="170"/>
    </location>
</feature>
<evidence type="ECO:0000256" key="4">
    <source>
        <dbReference type="SAM" id="MobiDB-lite"/>
    </source>
</evidence>
<comment type="caution">
    <text evidence="5">The sequence shown here is derived from an EMBL/GenBank/DDBJ whole genome shotgun (WGS) entry which is preliminary data.</text>
</comment>
<evidence type="ECO:0000256" key="1">
    <source>
        <dbReference type="ARBA" id="ARBA00023125"/>
    </source>
</evidence>
<dbReference type="Proteomes" id="UP001596455">
    <property type="component" value="Unassembled WGS sequence"/>
</dbReference>
<gene>
    <name evidence="5" type="ORF">ACFQQL_08570</name>
</gene>
<dbReference type="PANTHER" id="PTHR10302:SF0">
    <property type="entry name" value="SINGLE-STRANDED DNA-BINDING PROTEIN, MITOCHONDRIAL"/>
    <property type="match status" value="1"/>
</dbReference>
<evidence type="ECO:0000256" key="2">
    <source>
        <dbReference type="PROSITE-ProRule" id="PRU00252"/>
    </source>
</evidence>
<dbReference type="InterPro" id="IPR011344">
    <property type="entry name" value="ssDNA-bd"/>
</dbReference>
<dbReference type="RefSeq" id="WP_382393235.1">
    <property type="nucleotide sequence ID" value="NZ_JBHTCQ010000001.1"/>
</dbReference>
<keyword evidence="1 2" id="KW-0238">DNA-binding</keyword>
<dbReference type="CDD" id="cd04496">
    <property type="entry name" value="SSB_OBF"/>
    <property type="match status" value="1"/>
</dbReference>
<dbReference type="NCBIfam" id="TIGR00621">
    <property type="entry name" value="ssb"/>
    <property type="match status" value="1"/>
</dbReference>
<dbReference type="PANTHER" id="PTHR10302">
    <property type="entry name" value="SINGLE-STRANDED DNA-BINDING PROTEIN"/>
    <property type="match status" value="1"/>
</dbReference>
<dbReference type="Pfam" id="PF00436">
    <property type="entry name" value="SSB"/>
    <property type="match status" value="1"/>
</dbReference>
<evidence type="ECO:0000313" key="5">
    <source>
        <dbReference type="EMBL" id="MFC7405159.1"/>
    </source>
</evidence>
<dbReference type="SUPFAM" id="SSF50249">
    <property type="entry name" value="Nucleic acid-binding proteins"/>
    <property type="match status" value="1"/>
</dbReference>
<dbReference type="Gene3D" id="2.40.50.140">
    <property type="entry name" value="Nucleic acid-binding proteins"/>
    <property type="match status" value="1"/>
</dbReference>
<organism evidence="5 6">
    <name type="scientific">Georgenia alba</name>
    <dbReference type="NCBI Taxonomy" id="2233858"/>
    <lineage>
        <taxon>Bacteria</taxon>
        <taxon>Bacillati</taxon>
        <taxon>Actinomycetota</taxon>
        <taxon>Actinomycetes</taxon>
        <taxon>Micrococcales</taxon>
        <taxon>Bogoriellaceae</taxon>
        <taxon>Georgenia</taxon>
    </lineage>
</organism>
<dbReference type="GO" id="GO:0003677">
    <property type="term" value="F:DNA binding"/>
    <property type="evidence" value="ECO:0007669"/>
    <property type="project" value="UniProtKB-KW"/>
</dbReference>
<name>A0ABW2Q6M8_9MICO</name>
<dbReference type="InterPro" id="IPR000424">
    <property type="entry name" value="Primosome_PriB/ssb"/>
</dbReference>
<evidence type="ECO:0000313" key="6">
    <source>
        <dbReference type="Proteomes" id="UP001596455"/>
    </source>
</evidence>
<accession>A0ABW2Q6M8</accession>
<reference evidence="6" key="1">
    <citation type="journal article" date="2019" name="Int. J. Syst. Evol. Microbiol.">
        <title>The Global Catalogue of Microorganisms (GCM) 10K type strain sequencing project: providing services to taxonomists for standard genome sequencing and annotation.</title>
        <authorList>
            <consortium name="The Broad Institute Genomics Platform"/>
            <consortium name="The Broad Institute Genome Sequencing Center for Infectious Disease"/>
            <person name="Wu L."/>
            <person name="Ma J."/>
        </authorList>
    </citation>
    <scope>NUCLEOTIDE SEQUENCE [LARGE SCALE GENOMIC DNA]</scope>
    <source>
        <strain evidence="6">JCM 1490</strain>
    </source>
</reference>
<protein>
    <recommendedName>
        <fullName evidence="3">Single-stranded DNA-binding protein</fullName>
    </recommendedName>
</protein>
<dbReference type="PROSITE" id="PS50935">
    <property type="entry name" value="SSB"/>
    <property type="match status" value="1"/>
</dbReference>
<dbReference type="InterPro" id="IPR012340">
    <property type="entry name" value="NA-bd_OB-fold"/>
</dbReference>
<keyword evidence="6" id="KW-1185">Reference proteome</keyword>
<sequence>MTRATVLVAGTVPALDRSTENSMINDIAVSVAGWIGTKPERQIVSNGNSYARFRVASTPRHPNGNDGWSDGTTTWLTVKAWGELGENVLTSLGKGDPVVIRGDLKTETWTTEDGERSSLHIKAETVGPDLRTGTARFTRTVRSTADSGGHTAEDGTAPDDVDGLTGPDGARYEVSELAEGAAEETEAATV</sequence>